<accession>A0A327NGF5</accession>
<dbReference type="AlphaFoldDB" id="A0A327NGF5"/>
<feature type="transmembrane region" description="Helical" evidence="1">
    <location>
        <begin position="18"/>
        <end position="38"/>
    </location>
</feature>
<evidence type="ECO:0000256" key="1">
    <source>
        <dbReference type="SAM" id="Phobius"/>
    </source>
</evidence>
<organism evidence="2 3">
    <name type="scientific">Spirosoma telluris</name>
    <dbReference type="NCBI Taxonomy" id="2183553"/>
    <lineage>
        <taxon>Bacteria</taxon>
        <taxon>Pseudomonadati</taxon>
        <taxon>Bacteroidota</taxon>
        <taxon>Cytophagia</taxon>
        <taxon>Cytophagales</taxon>
        <taxon>Cytophagaceae</taxon>
        <taxon>Spirosoma</taxon>
    </lineage>
</organism>
<keyword evidence="1" id="KW-1133">Transmembrane helix</keyword>
<gene>
    <name evidence="2" type="ORF">HMF3257_09520</name>
</gene>
<dbReference type="RefSeq" id="WP_111341724.1">
    <property type="nucleotide sequence ID" value="NZ_QLII01000001.1"/>
</dbReference>
<dbReference type="OrthoDB" id="10016016at2"/>
<name>A0A327NGF5_9BACT</name>
<evidence type="ECO:0000313" key="3">
    <source>
        <dbReference type="Proteomes" id="UP000249016"/>
    </source>
</evidence>
<protein>
    <submittedName>
        <fullName evidence="2">Uncharacterized protein</fullName>
    </submittedName>
</protein>
<feature type="transmembrane region" description="Helical" evidence="1">
    <location>
        <begin position="83"/>
        <end position="102"/>
    </location>
</feature>
<keyword evidence="1" id="KW-0472">Membrane</keyword>
<keyword evidence="3" id="KW-1185">Reference proteome</keyword>
<reference evidence="2 3" key="1">
    <citation type="submission" date="2018-06" db="EMBL/GenBank/DDBJ databases">
        <title>Spirosoma sp. HMF3257 Genome sequencing and assembly.</title>
        <authorList>
            <person name="Kang H."/>
            <person name="Cha I."/>
            <person name="Kim H."/>
            <person name="Kang J."/>
            <person name="Joh K."/>
        </authorList>
    </citation>
    <scope>NUCLEOTIDE SEQUENCE [LARGE SCALE GENOMIC DNA]</scope>
    <source>
        <strain evidence="2 3">HMF3257</strain>
    </source>
</reference>
<dbReference type="Proteomes" id="UP000249016">
    <property type="component" value="Unassembled WGS sequence"/>
</dbReference>
<keyword evidence="1" id="KW-0812">Transmembrane</keyword>
<feature type="transmembrane region" description="Helical" evidence="1">
    <location>
        <begin position="50"/>
        <end position="71"/>
    </location>
</feature>
<evidence type="ECO:0000313" key="2">
    <source>
        <dbReference type="EMBL" id="RAI74451.1"/>
    </source>
</evidence>
<sequence length="142" mass="16608">MLNECLLIRDFSSGGSNLLAWMGVGIQFLLFTVFYWQFGRQQWSAEKMPASNLLMWPFVLTAVVYVLVLFSLRTVSPFSDPNLRLMAPFTYCFLTAGLLWVSEWPACWQKNLRPYWLLLLLCSWLQLLPQHDLLQRISLLLE</sequence>
<proteinExistence type="predicted"/>
<comment type="caution">
    <text evidence="2">The sequence shown here is derived from an EMBL/GenBank/DDBJ whole genome shotgun (WGS) entry which is preliminary data.</text>
</comment>
<dbReference type="EMBL" id="QLII01000001">
    <property type="protein sequence ID" value="RAI74451.1"/>
    <property type="molecule type" value="Genomic_DNA"/>
</dbReference>